<dbReference type="Proteomes" id="UP000019484">
    <property type="component" value="Unassembled WGS sequence"/>
</dbReference>
<evidence type="ECO:0000313" key="5">
    <source>
        <dbReference type="Proteomes" id="UP000019484"/>
    </source>
</evidence>
<dbReference type="InterPro" id="IPR039328">
    <property type="entry name" value="WDR89"/>
</dbReference>
<reference evidence="4 5" key="1">
    <citation type="submission" date="2013-03" db="EMBL/GenBank/DDBJ databases">
        <title>The Genome Sequence of Capronia coronata CBS 617.96.</title>
        <authorList>
            <consortium name="The Broad Institute Genomics Platform"/>
            <person name="Cuomo C."/>
            <person name="de Hoog S."/>
            <person name="Gorbushina A."/>
            <person name="Walker B."/>
            <person name="Young S.K."/>
            <person name="Zeng Q."/>
            <person name="Gargeya S."/>
            <person name="Fitzgerald M."/>
            <person name="Haas B."/>
            <person name="Abouelleil A."/>
            <person name="Allen A.W."/>
            <person name="Alvarado L."/>
            <person name="Arachchi H.M."/>
            <person name="Berlin A.M."/>
            <person name="Chapman S.B."/>
            <person name="Gainer-Dewar J."/>
            <person name="Goldberg J."/>
            <person name="Griggs A."/>
            <person name="Gujja S."/>
            <person name="Hansen M."/>
            <person name="Howarth C."/>
            <person name="Imamovic A."/>
            <person name="Ireland A."/>
            <person name="Larimer J."/>
            <person name="McCowan C."/>
            <person name="Murphy C."/>
            <person name="Pearson M."/>
            <person name="Poon T.W."/>
            <person name="Priest M."/>
            <person name="Roberts A."/>
            <person name="Saif S."/>
            <person name="Shea T."/>
            <person name="Sisk P."/>
            <person name="Sykes S."/>
            <person name="Wortman J."/>
            <person name="Nusbaum C."/>
            <person name="Birren B."/>
        </authorList>
    </citation>
    <scope>NUCLEOTIDE SEQUENCE [LARGE SCALE GENOMIC DNA]</scope>
    <source>
        <strain evidence="4 5">CBS 617.96</strain>
    </source>
</reference>
<keyword evidence="5" id="KW-1185">Reference proteome</keyword>
<dbReference type="Gene3D" id="2.130.10.10">
    <property type="entry name" value="YVTN repeat-like/Quinoprotein amine dehydrogenase"/>
    <property type="match status" value="1"/>
</dbReference>
<accession>W9Z182</accession>
<dbReference type="EMBL" id="AMWN01000001">
    <property type="protein sequence ID" value="EXJ95720.1"/>
    <property type="molecule type" value="Genomic_DNA"/>
</dbReference>
<dbReference type="InterPro" id="IPR001680">
    <property type="entry name" value="WD40_rpt"/>
</dbReference>
<dbReference type="OrthoDB" id="25131at2759"/>
<evidence type="ECO:0000256" key="3">
    <source>
        <dbReference type="SAM" id="MobiDB-lite"/>
    </source>
</evidence>
<name>W9Z182_9EURO</name>
<dbReference type="GeneID" id="19155748"/>
<gene>
    <name evidence="4" type="ORF">A1O1_00844</name>
</gene>
<organism evidence="4 5">
    <name type="scientific">Capronia coronata CBS 617.96</name>
    <dbReference type="NCBI Taxonomy" id="1182541"/>
    <lineage>
        <taxon>Eukaryota</taxon>
        <taxon>Fungi</taxon>
        <taxon>Dikarya</taxon>
        <taxon>Ascomycota</taxon>
        <taxon>Pezizomycotina</taxon>
        <taxon>Eurotiomycetes</taxon>
        <taxon>Chaetothyriomycetidae</taxon>
        <taxon>Chaetothyriales</taxon>
        <taxon>Herpotrichiellaceae</taxon>
        <taxon>Capronia</taxon>
    </lineage>
</organism>
<dbReference type="HOGENOM" id="CLU_037323_3_1_1"/>
<dbReference type="RefSeq" id="XP_007719949.1">
    <property type="nucleotide sequence ID" value="XM_007721759.1"/>
</dbReference>
<sequence length="346" mass="36875">MFRTYHELASCAPSQQQDVYVFAIAPVVGNVLAAITSADELIFLPRDTLSVSNFSTSKNVPHGLTSLVTADGGTTAICAGDDGAVALFDVRTQSRAAQIATGKPVTALACTGNDVAFGSEAVVSVWDRRQNRLRWQNSEVNDEITALSFHPSQHTLLLSGGDDGLVSIFDTTIVEEEDSLVQAVNHGPIHKAGFLGSSDLYALSSDQNLALHSLTLEDTDTAEPTPDQLGDLRPIIPCEYVIDVFQSGSDHVVACGSHGKSRVDLVKVARGSKLDLDERIVLEGAHGEEVIRSIFADELNGVIYTAAEDGRIAAFGPGDHQSLPSESSKGAKLKRGNGVDVRYKPY</sequence>
<dbReference type="AlphaFoldDB" id="W9Z182"/>
<dbReference type="PANTHER" id="PTHR22889:SF0">
    <property type="entry name" value="WD REPEAT-CONTAINING PROTEIN 89"/>
    <property type="match status" value="1"/>
</dbReference>
<dbReference type="InterPro" id="IPR036322">
    <property type="entry name" value="WD40_repeat_dom_sf"/>
</dbReference>
<protein>
    <submittedName>
        <fullName evidence="4">Uncharacterized protein</fullName>
    </submittedName>
</protein>
<comment type="caution">
    <text evidence="4">The sequence shown here is derived from an EMBL/GenBank/DDBJ whole genome shotgun (WGS) entry which is preliminary data.</text>
</comment>
<dbReference type="SUPFAM" id="SSF50978">
    <property type="entry name" value="WD40 repeat-like"/>
    <property type="match status" value="1"/>
</dbReference>
<dbReference type="InterPro" id="IPR015943">
    <property type="entry name" value="WD40/YVTN_repeat-like_dom_sf"/>
</dbReference>
<dbReference type="STRING" id="1182541.W9Z182"/>
<keyword evidence="2" id="KW-0677">Repeat</keyword>
<proteinExistence type="predicted"/>
<feature type="region of interest" description="Disordered" evidence="3">
    <location>
        <begin position="315"/>
        <end position="337"/>
    </location>
</feature>
<dbReference type="PANTHER" id="PTHR22889">
    <property type="entry name" value="WD REPEAT-CONTAINING PROTEIN 89"/>
    <property type="match status" value="1"/>
</dbReference>
<dbReference type="SMART" id="SM00320">
    <property type="entry name" value="WD40"/>
    <property type="match status" value="3"/>
</dbReference>
<evidence type="ECO:0000256" key="1">
    <source>
        <dbReference type="ARBA" id="ARBA00022574"/>
    </source>
</evidence>
<evidence type="ECO:0000256" key="2">
    <source>
        <dbReference type="ARBA" id="ARBA00022737"/>
    </source>
</evidence>
<dbReference type="Pfam" id="PF00400">
    <property type="entry name" value="WD40"/>
    <property type="match status" value="1"/>
</dbReference>
<keyword evidence="1" id="KW-0853">WD repeat</keyword>
<evidence type="ECO:0000313" key="4">
    <source>
        <dbReference type="EMBL" id="EXJ95720.1"/>
    </source>
</evidence>
<dbReference type="eggNOG" id="KOG1188">
    <property type="taxonomic scope" value="Eukaryota"/>
</dbReference>